<gene>
    <name evidence="1" type="ORF">MHEL_37240</name>
</gene>
<evidence type="ECO:0000313" key="1">
    <source>
        <dbReference type="EMBL" id="BBY65481.1"/>
    </source>
</evidence>
<dbReference type="KEGG" id="mhev:MHEL_37240"/>
<proteinExistence type="predicted"/>
<dbReference type="Proteomes" id="UP000467148">
    <property type="component" value="Chromosome"/>
</dbReference>
<accession>A0A7I7TAH9</accession>
<dbReference type="AlphaFoldDB" id="A0A7I7TAH9"/>
<organism evidence="1 2">
    <name type="scientific">Mycolicibacterium helvum</name>
    <dbReference type="NCBI Taxonomy" id="1534349"/>
    <lineage>
        <taxon>Bacteria</taxon>
        <taxon>Bacillati</taxon>
        <taxon>Actinomycetota</taxon>
        <taxon>Actinomycetes</taxon>
        <taxon>Mycobacteriales</taxon>
        <taxon>Mycobacteriaceae</taxon>
        <taxon>Mycolicibacterium</taxon>
    </lineage>
</organism>
<name>A0A7I7TAH9_9MYCO</name>
<protein>
    <submittedName>
        <fullName evidence="1">Uncharacterized protein</fullName>
    </submittedName>
</protein>
<evidence type="ECO:0000313" key="2">
    <source>
        <dbReference type="Proteomes" id="UP000467148"/>
    </source>
</evidence>
<reference evidence="1 2" key="1">
    <citation type="journal article" date="2019" name="Emerg. Microbes Infect.">
        <title>Comprehensive subspecies identification of 175 nontuberculous mycobacteria species based on 7547 genomic profiles.</title>
        <authorList>
            <person name="Matsumoto Y."/>
            <person name="Kinjo T."/>
            <person name="Motooka D."/>
            <person name="Nabeya D."/>
            <person name="Jung N."/>
            <person name="Uechi K."/>
            <person name="Horii T."/>
            <person name="Iida T."/>
            <person name="Fujita J."/>
            <person name="Nakamura S."/>
        </authorList>
    </citation>
    <scope>NUCLEOTIDE SEQUENCE [LARGE SCALE GENOMIC DNA]</scope>
    <source>
        <strain evidence="1 2">JCM 30396</strain>
    </source>
</reference>
<sequence length="127" mass="13372">MPERSSALAIAGTGANTVRASLELWDANETSGTSRAVFSAFCEALEGGEDPSSGGPPQLVGLHRIGSGKTFGVVFGGQRFLSGADVHTQESKEAGAFEWFNNLFELTDPLNKKRRAGAQVHKPRPGA</sequence>
<dbReference type="EMBL" id="AP022596">
    <property type="protein sequence ID" value="BBY65481.1"/>
    <property type="molecule type" value="Genomic_DNA"/>
</dbReference>
<keyword evidence="2" id="KW-1185">Reference proteome</keyword>